<comment type="caution">
    <text evidence="1">The sequence shown here is derived from an EMBL/GenBank/DDBJ whole genome shotgun (WGS) entry which is preliminary data.</text>
</comment>
<dbReference type="AlphaFoldDB" id="A0A326RSD1"/>
<evidence type="ECO:0000313" key="2">
    <source>
        <dbReference type="Proteomes" id="UP000248917"/>
    </source>
</evidence>
<keyword evidence="2" id="KW-1185">Reference proteome</keyword>
<dbReference type="EMBL" id="QKTX01000020">
    <property type="protein sequence ID" value="PZV77574.1"/>
    <property type="molecule type" value="Genomic_DNA"/>
</dbReference>
<sequence length="219" mass="25287">MAILNHPFLGQISGKLGNLVIYQLNGTTIVREKPHWKKSYQPTTLQLLYQQKFKKATEGLRPLGKLLDRGYGELITPTRKGFHLALSHTLKSAMVETEDEPRVNFEAVLISTGFVSPFENYRLEWLEAGKIQLHWEFRGNYGNARDTDQTWIVLYNPDQGIVEEYRESVFRRSQSQEVLLSPRIDLSGAFIYLSFYRKLRNEKLRFSNSVCINLATNTG</sequence>
<proteinExistence type="predicted"/>
<accession>A0A326RSD1</accession>
<evidence type="ECO:0000313" key="1">
    <source>
        <dbReference type="EMBL" id="PZV77574.1"/>
    </source>
</evidence>
<dbReference type="InterPro" id="IPR046233">
    <property type="entry name" value="DUF6266"/>
</dbReference>
<dbReference type="Proteomes" id="UP000248917">
    <property type="component" value="Unassembled WGS sequence"/>
</dbReference>
<gene>
    <name evidence="1" type="ORF">CLV31_12042</name>
</gene>
<dbReference type="RefSeq" id="WP_111394801.1">
    <property type="nucleotide sequence ID" value="NZ_QKTX01000020.1"/>
</dbReference>
<name>A0A326RSD1_9BACT</name>
<protein>
    <submittedName>
        <fullName evidence="1">Uncharacterized protein</fullName>
    </submittedName>
</protein>
<dbReference type="OrthoDB" id="822148at2"/>
<dbReference type="Pfam" id="PF19781">
    <property type="entry name" value="DUF6266"/>
    <property type="match status" value="1"/>
</dbReference>
<organism evidence="1 2">
    <name type="scientific">Algoriphagus aquaeductus</name>
    <dbReference type="NCBI Taxonomy" id="475299"/>
    <lineage>
        <taxon>Bacteria</taxon>
        <taxon>Pseudomonadati</taxon>
        <taxon>Bacteroidota</taxon>
        <taxon>Cytophagia</taxon>
        <taxon>Cytophagales</taxon>
        <taxon>Cyclobacteriaceae</taxon>
        <taxon>Algoriphagus</taxon>
    </lineage>
</organism>
<reference evidence="1 2" key="1">
    <citation type="submission" date="2018-06" db="EMBL/GenBank/DDBJ databases">
        <title>Genomic Encyclopedia of Archaeal and Bacterial Type Strains, Phase II (KMG-II): from individual species to whole genera.</title>
        <authorList>
            <person name="Goeker M."/>
        </authorList>
    </citation>
    <scope>NUCLEOTIDE SEQUENCE [LARGE SCALE GENOMIC DNA]</scope>
    <source>
        <strain evidence="1 2">T4</strain>
    </source>
</reference>